<organism evidence="2 3">
    <name type="scientific">Streptomyces malaysiensis</name>
    <dbReference type="NCBI Taxonomy" id="92644"/>
    <lineage>
        <taxon>Bacteria</taxon>
        <taxon>Bacillati</taxon>
        <taxon>Actinomycetota</taxon>
        <taxon>Actinomycetes</taxon>
        <taxon>Kitasatosporales</taxon>
        <taxon>Streptomycetaceae</taxon>
        <taxon>Streptomyces</taxon>
        <taxon>Streptomyces violaceusniger group</taxon>
    </lineage>
</organism>
<comment type="caution">
    <text evidence="2">The sequence shown here is derived from an EMBL/GenBank/DDBJ whole genome shotgun (WGS) entry which is preliminary data.</text>
</comment>
<keyword evidence="3" id="KW-1185">Reference proteome</keyword>
<feature type="region of interest" description="Disordered" evidence="1">
    <location>
        <begin position="90"/>
        <end position="146"/>
    </location>
</feature>
<feature type="compositionally biased region" description="Polar residues" evidence="1">
    <location>
        <begin position="115"/>
        <end position="124"/>
    </location>
</feature>
<reference evidence="2 3" key="1">
    <citation type="submission" date="2015-09" db="EMBL/GenBank/DDBJ databases">
        <title>Genome sequence, genome mining and natural product profiling of a biocontrol bacterium Streptomyces malaysiensis F913.</title>
        <authorList>
            <person name="Xu Y."/>
            <person name="Wei J."/>
            <person name="Xie J."/>
            <person name="Li T."/>
            <person name="Zhou Z."/>
        </authorList>
    </citation>
    <scope>NUCLEOTIDE SEQUENCE [LARGE SCALE GENOMIC DNA]</scope>
    <source>
        <strain evidence="2 3">F913</strain>
    </source>
</reference>
<evidence type="ECO:0000313" key="3">
    <source>
        <dbReference type="Proteomes" id="UP000236520"/>
    </source>
</evidence>
<evidence type="ECO:0000313" key="2">
    <source>
        <dbReference type="EMBL" id="PNG89732.1"/>
    </source>
</evidence>
<dbReference type="EMBL" id="LJIW01000002">
    <property type="protein sequence ID" value="PNG89732.1"/>
    <property type="molecule type" value="Genomic_DNA"/>
</dbReference>
<accession>A0A2J7YNX6</accession>
<dbReference type="Proteomes" id="UP000236520">
    <property type="component" value="Unassembled WGS sequence"/>
</dbReference>
<proteinExistence type="predicted"/>
<evidence type="ECO:0000256" key="1">
    <source>
        <dbReference type="SAM" id="MobiDB-lite"/>
    </source>
</evidence>
<feature type="compositionally biased region" description="Low complexity" evidence="1">
    <location>
        <begin position="45"/>
        <end position="68"/>
    </location>
</feature>
<dbReference type="AlphaFoldDB" id="A0A2J7YNX6"/>
<feature type="region of interest" description="Disordered" evidence="1">
    <location>
        <begin position="42"/>
        <end position="73"/>
    </location>
</feature>
<gene>
    <name evidence="2" type="ORF">SMF913_25197</name>
</gene>
<sequence>MLTRKAAAIGRACPAPTWSRMSATLSVMVRTVSTSERPMCTVRPAATASARSAGSARSSNRGTARAAAYMPVFSTPRREGSMSARLRSITPVTTSRSAAGPAPVGQPISPHVTGRPSSRESASVTAGRASGFGTDPASQWDTLVLS</sequence>
<protein>
    <submittedName>
        <fullName evidence="2">Uncharacterized protein</fullName>
    </submittedName>
</protein>
<name>A0A2J7YNX6_STRMQ</name>
<feature type="compositionally biased region" description="Polar residues" evidence="1">
    <location>
        <begin position="136"/>
        <end position="146"/>
    </location>
</feature>